<accession>A0A6G0Y0M4</accession>
<dbReference type="Proteomes" id="UP000478052">
    <property type="component" value="Unassembled WGS sequence"/>
</dbReference>
<name>A0A6G0Y0M4_APHCR</name>
<proteinExistence type="predicted"/>
<dbReference type="PANTHER" id="PTHR47642">
    <property type="entry name" value="ATP-DEPENDENT DNA HELICASE"/>
    <property type="match status" value="1"/>
</dbReference>
<sequence>MSTDISVKEQLKTIASTFSGSQEISTQEAVYTCLGMKQCNTSTGYIFINTSHPDKRTRMLKPIAIRGEMDPQSNDIFHDGISEYSNMSRPYSLEDITLAEFGANYEIRSKKNFAKKSSDSDSDMEAENTYSIDSTLIGKPNKCIHKRKIRKIIRYLRFNVDKNEQDLQRKCHVIFTMAR</sequence>
<evidence type="ECO:0000313" key="1">
    <source>
        <dbReference type="EMBL" id="KAF0747074.1"/>
    </source>
</evidence>
<comment type="caution">
    <text evidence="1">The sequence shown here is derived from an EMBL/GenBank/DDBJ whole genome shotgun (WGS) entry which is preliminary data.</text>
</comment>
<dbReference type="PANTHER" id="PTHR47642:SF8">
    <property type="entry name" value="ATP-DEPENDENT DNA HELICASE"/>
    <property type="match status" value="1"/>
</dbReference>
<reference evidence="1 2" key="1">
    <citation type="submission" date="2019-08" db="EMBL/GenBank/DDBJ databases">
        <title>Whole genome of Aphis craccivora.</title>
        <authorList>
            <person name="Voronova N.V."/>
            <person name="Shulinski R.S."/>
            <person name="Bandarenka Y.V."/>
            <person name="Zhorov D.G."/>
            <person name="Warner D."/>
        </authorList>
    </citation>
    <scope>NUCLEOTIDE SEQUENCE [LARGE SCALE GENOMIC DNA]</scope>
    <source>
        <strain evidence="1">180601</strain>
        <tissue evidence="1">Whole Body</tissue>
    </source>
</reference>
<evidence type="ECO:0000313" key="2">
    <source>
        <dbReference type="Proteomes" id="UP000478052"/>
    </source>
</evidence>
<dbReference type="EMBL" id="VUJU01006969">
    <property type="protein sequence ID" value="KAF0747074.1"/>
    <property type="molecule type" value="Genomic_DNA"/>
</dbReference>
<protein>
    <submittedName>
        <fullName evidence="1">Helitron like N domain-containing protein</fullName>
    </submittedName>
</protein>
<organism evidence="1 2">
    <name type="scientific">Aphis craccivora</name>
    <name type="common">Cowpea aphid</name>
    <dbReference type="NCBI Taxonomy" id="307492"/>
    <lineage>
        <taxon>Eukaryota</taxon>
        <taxon>Metazoa</taxon>
        <taxon>Ecdysozoa</taxon>
        <taxon>Arthropoda</taxon>
        <taxon>Hexapoda</taxon>
        <taxon>Insecta</taxon>
        <taxon>Pterygota</taxon>
        <taxon>Neoptera</taxon>
        <taxon>Paraneoptera</taxon>
        <taxon>Hemiptera</taxon>
        <taxon>Sternorrhyncha</taxon>
        <taxon>Aphidomorpha</taxon>
        <taxon>Aphidoidea</taxon>
        <taxon>Aphididae</taxon>
        <taxon>Aphidini</taxon>
        <taxon>Aphis</taxon>
        <taxon>Aphis</taxon>
    </lineage>
</organism>
<dbReference type="InterPro" id="IPR051055">
    <property type="entry name" value="PIF1_helicase"/>
</dbReference>
<dbReference type="OrthoDB" id="6616634at2759"/>
<dbReference type="AlphaFoldDB" id="A0A6G0Y0M4"/>
<gene>
    <name evidence="1" type="ORF">FWK35_00023507</name>
</gene>
<keyword evidence="2" id="KW-1185">Reference proteome</keyword>